<keyword evidence="4" id="KW-0067">ATP-binding</keyword>
<dbReference type="PANTHER" id="PTHR41299">
    <property type="entry name" value="THIAMINE PYROPHOSPHOKINASE"/>
    <property type="match status" value="1"/>
</dbReference>
<protein>
    <submittedName>
        <fullName evidence="6">Unannotated protein</fullName>
    </submittedName>
</protein>
<dbReference type="GO" id="GO:0016301">
    <property type="term" value="F:kinase activity"/>
    <property type="evidence" value="ECO:0007669"/>
    <property type="project" value="UniProtKB-KW"/>
</dbReference>
<dbReference type="PANTHER" id="PTHR41299:SF1">
    <property type="entry name" value="THIAMINE PYROPHOSPHOKINASE"/>
    <property type="match status" value="1"/>
</dbReference>
<dbReference type="Pfam" id="PF04265">
    <property type="entry name" value="TPK_B1_binding"/>
    <property type="match status" value="1"/>
</dbReference>
<accession>A0A6J6RY79</accession>
<dbReference type="GO" id="GO:0009229">
    <property type="term" value="P:thiamine diphosphate biosynthetic process"/>
    <property type="evidence" value="ECO:0007669"/>
    <property type="project" value="InterPro"/>
</dbReference>
<dbReference type="Gene3D" id="3.40.50.10240">
    <property type="entry name" value="Thiamin pyrophosphokinase, catalytic domain"/>
    <property type="match status" value="1"/>
</dbReference>
<reference evidence="6" key="1">
    <citation type="submission" date="2020-05" db="EMBL/GenBank/DDBJ databases">
        <authorList>
            <person name="Chiriac C."/>
            <person name="Salcher M."/>
            <person name="Ghai R."/>
            <person name="Kavagutti S V."/>
        </authorList>
    </citation>
    <scope>NUCLEOTIDE SEQUENCE</scope>
</reference>
<evidence type="ECO:0000256" key="1">
    <source>
        <dbReference type="ARBA" id="ARBA00022679"/>
    </source>
</evidence>
<organism evidence="6">
    <name type="scientific">freshwater metagenome</name>
    <dbReference type="NCBI Taxonomy" id="449393"/>
    <lineage>
        <taxon>unclassified sequences</taxon>
        <taxon>metagenomes</taxon>
        <taxon>ecological metagenomes</taxon>
    </lineage>
</organism>
<dbReference type="InterPro" id="IPR053149">
    <property type="entry name" value="TPK"/>
</dbReference>
<evidence type="ECO:0000256" key="3">
    <source>
        <dbReference type="ARBA" id="ARBA00022777"/>
    </source>
</evidence>
<dbReference type="SMART" id="SM00983">
    <property type="entry name" value="TPK_B1_binding"/>
    <property type="match status" value="1"/>
</dbReference>
<proteinExistence type="predicted"/>
<dbReference type="GO" id="GO:0030975">
    <property type="term" value="F:thiamine binding"/>
    <property type="evidence" value="ECO:0007669"/>
    <property type="project" value="InterPro"/>
</dbReference>
<evidence type="ECO:0000256" key="2">
    <source>
        <dbReference type="ARBA" id="ARBA00022741"/>
    </source>
</evidence>
<name>A0A6J6RY79_9ZZZZ</name>
<evidence type="ECO:0000313" key="6">
    <source>
        <dbReference type="EMBL" id="CAB4727435.1"/>
    </source>
</evidence>
<dbReference type="NCBIfam" id="TIGR01378">
    <property type="entry name" value="thi_PPkinase"/>
    <property type="match status" value="1"/>
</dbReference>
<dbReference type="InterPro" id="IPR036371">
    <property type="entry name" value="TPK_B1-bd_sf"/>
</dbReference>
<dbReference type="GO" id="GO:0005524">
    <property type="term" value="F:ATP binding"/>
    <property type="evidence" value="ECO:0007669"/>
    <property type="project" value="UniProtKB-KW"/>
</dbReference>
<evidence type="ECO:0000259" key="5">
    <source>
        <dbReference type="SMART" id="SM00983"/>
    </source>
</evidence>
<dbReference type="Pfam" id="PF04263">
    <property type="entry name" value="TPK_catalytic"/>
    <property type="match status" value="1"/>
</dbReference>
<dbReference type="SUPFAM" id="SSF63999">
    <property type="entry name" value="Thiamin pyrophosphokinase, catalytic domain"/>
    <property type="match status" value="1"/>
</dbReference>
<evidence type="ECO:0000256" key="4">
    <source>
        <dbReference type="ARBA" id="ARBA00022840"/>
    </source>
</evidence>
<keyword evidence="1" id="KW-0808">Transferase</keyword>
<dbReference type="InterPro" id="IPR007371">
    <property type="entry name" value="TPK_catalytic"/>
</dbReference>
<dbReference type="InterPro" id="IPR007373">
    <property type="entry name" value="Thiamin_PyroPKinase_B1-bd"/>
</dbReference>
<dbReference type="InterPro" id="IPR006282">
    <property type="entry name" value="Thi_PPkinase"/>
</dbReference>
<dbReference type="EMBL" id="CAEZYK010000061">
    <property type="protein sequence ID" value="CAB4727435.1"/>
    <property type="molecule type" value="Genomic_DNA"/>
</dbReference>
<gene>
    <name evidence="6" type="ORF">UFOPK2683_01066</name>
</gene>
<dbReference type="SUPFAM" id="SSF63862">
    <property type="entry name" value="Thiamin pyrophosphokinase, substrate-binding domain"/>
    <property type="match status" value="1"/>
</dbReference>
<keyword evidence="3" id="KW-0418">Kinase</keyword>
<dbReference type="GO" id="GO:0006772">
    <property type="term" value="P:thiamine metabolic process"/>
    <property type="evidence" value="ECO:0007669"/>
    <property type="project" value="InterPro"/>
</dbReference>
<feature type="domain" description="Thiamin pyrophosphokinase thiamin-binding" evidence="5">
    <location>
        <begin position="157"/>
        <end position="216"/>
    </location>
</feature>
<sequence length="224" mass="23011">MVVPSSGQVPQELGAFIFSGGEPVNPEIVALIPKNSLIIGADSGVKHALDLGFTVAIAVGDFDSLAPENLAQITAAGTIIEMHPPDKDATDLELALDTAVRHGAKSITIIGGHGGRLDHFLANAQLLGAKKFAATKIEAWFDTTRVTAIHDQAQVTGYPGAIISLITVGSPATGVTTTGLRFALKDAEIVAGATLGVSNEFISSRATVVIKTGTILAVQPDGLI</sequence>
<dbReference type="AlphaFoldDB" id="A0A6J6RY79"/>
<dbReference type="GO" id="GO:0004788">
    <property type="term" value="F:thiamine diphosphokinase activity"/>
    <property type="evidence" value="ECO:0007669"/>
    <property type="project" value="InterPro"/>
</dbReference>
<dbReference type="InterPro" id="IPR036759">
    <property type="entry name" value="TPK_catalytic_sf"/>
</dbReference>
<dbReference type="CDD" id="cd07995">
    <property type="entry name" value="TPK"/>
    <property type="match status" value="1"/>
</dbReference>
<keyword evidence="2" id="KW-0547">Nucleotide-binding</keyword>